<dbReference type="OrthoDB" id="9810880at2"/>
<dbReference type="CDD" id="cd01169">
    <property type="entry name" value="HMPP_kinase"/>
    <property type="match status" value="1"/>
</dbReference>
<dbReference type="GO" id="GO:0008902">
    <property type="term" value="F:hydroxymethylpyrimidine kinase activity"/>
    <property type="evidence" value="ECO:0007669"/>
    <property type="project" value="UniProtKB-EC"/>
</dbReference>
<dbReference type="InterPro" id="IPR029056">
    <property type="entry name" value="Ribokinase-like"/>
</dbReference>
<keyword evidence="5" id="KW-1185">Reference proteome</keyword>
<dbReference type="UniPathway" id="UPA00060">
    <property type="reaction ID" value="UER00138"/>
</dbReference>
<dbReference type="InterPro" id="IPR013749">
    <property type="entry name" value="PM/HMP-P_kinase-1"/>
</dbReference>
<dbReference type="PANTHER" id="PTHR20858">
    <property type="entry name" value="PHOSPHOMETHYLPYRIMIDINE KINASE"/>
    <property type="match status" value="1"/>
</dbReference>
<comment type="pathway">
    <text evidence="1">Cofactor biosynthesis; thiamine diphosphate biosynthesis.</text>
</comment>
<dbReference type="SUPFAM" id="SSF53613">
    <property type="entry name" value="Ribokinase-like"/>
    <property type="match status" value="1"/>
</dbReference>
<evidence type="ECO:0000256" key="2">
    <source>
        <dbReference type="ARBA" id="ARBA00012135"/>
    </source>
</evidence>
<accession>A0A1X6YY42</accession>
<dbReference type="GO" id="GO:0008972">
    <property type="term" value="F:phosphomethylpyrimidine kinase activity"/>
    <property type="evidence" value="ECO:0007669"/>
    <property type="project" value="InterPro"/>
</dbReference>
<dbReference type="EC" id="2.7.1.49" evidence="2"/>
<dbReference type="EMBL" id="FWFX01000004">
    <property type="protein sequence ID" value="SLN34258.1"/>
    <property type="molecule type" value="Genomic_DNA"/>
</dbReference>
<dbReference type="RefSeq" id="WP_085805086.1">
    <property type="nucleotide sequence ID" value="NZ_FWFX01000004.1"/>
</dbReference>
<sequence>MKRVLIIGGSDSSGGAGLTRDTAVAHEFNCLAKPVVTCVTAQTNAAVHLVHELPAPVIASQIHAALADGPPDAIKIGMVGSKDATNAIADALTGCVIPIVIDPVLKASSGGRLGDETALARLIQMSRLLTPNLIEAGALTKHPIARSEAEIITQASMILKLGAKAVLIKGGHSAEHTCCDHLVDKEGKHKFCLPRLEQEKRGTGCSLATVVACEIAWGSDLREACTRAKEHIHEWISR</sequence>
<reference evidence="4 5" key="1">
    <citation type="submission" date="2017-03" db="EMBL/GenBank/DDBJ databases">
        <authorList>
            <person name="Afonso C.L."/>
            <person name="Miller P.J."/>
            <person name="Scott M.A."/>
            <person name="Spackman E."/>
            <person name="Goraichik I."/>
            <person name="Dimitrov K.M."/>
            <person name="Suarez D.L."/>
            <person name="Swayne D.E."/>
        </authorList>
    </citation>
    <scope>NUCLEOTIDE SEQUENCE [LARGE SCALE GENOMIC DNA]</scope>
    <source>
        <strain evidence="4 5">CECT 7450</strain>
    </source>
</reference>
<proteinExistence type="predicted"/>
<keyword evidence="4" id="KW-0808">Transferase</keyword>
<gene>
    <name evidence="4" type="primary">thiD</name>
    <name evidence="4" type="ORF">ROA7450_01528</name>
</gene>
<name>A0A1X6YY42_9RHOB</name>
<dbReference type="GO" id="GO:0009228">
    <property type="term" value="P:thiamine biosynthetic process"/>
    <property type="evidence" value="ECO:0007669"/>
    <property type="project" value="InterPro"/>
</dbReference>
<dbReference type="Pfam" id="PF08543">
    <property type="entry name" value="Phos_pyr_kin"/>
    <property type="match status" value="1"/>
</dbReference>
<keyword evidence="4" id="KW-0418">Kinase</keyword>
<dbReference type="Gene3D" id="3.40.1190.20">
    <property type="match status" value="1"/>
</dbReference>
<dbReference type="InterPro" id="IPR004399">
    <property type="entry name" value="HMP/HMP-P_kinase_dom"/>
</dbReference>
<evidence type="ECO:0000256" key="1">
    <source>
        <dbReference type="ARBA" id="ARBA00004948"/>
    </source>
</evidence>
<dbReference type="AlphaFoldDB" id="A0A1X6YY42"/>
<feature type="domain" description="Pyridoxamine kinase/Phosphomethylpyrimidine kinase" evidence="3">
    <location>
        <begin position="11"/>
        <end position="237"/>
    </location>
</feature>
<dbReference type="PANTHER" id="PTHR20858:SF17">
    <property type="entry name" value="HYDROXYMETHYLPYRIMIDINE_PHOSPHOMETHYLPYRIMIDINE KINASE THI20-RELATED"/>
    <property type="match status" value="1"/>
</dbReference>
<organism evidence="4 5">
    <name type="scientific">Roseovarius albus</name>
    <dbReference type="NCBI Taxonomy" id="1247867"/>
    <lineage>
        <taxon>Bacteria</taxon>
        <taxon>Pseudomonadati</taxon>
        <taxon>Pseudomonadota</taxon>
        <taxon>Alphaproteobacteria</taxon>
        <taxon>Rhodobacterales</taxon>
        <taxon>Roseobacteraceae</taxon>
        <taxon>Roseovarius</taxon>
    </lineage>
</organism>
<evidence type="ECO:0000313" key="5">
    <source>
        <dbReference type="Proteomes" id="UP000193061"/>
    </source>
</evidence>
<dbReference type="Proteomes" id="UP000193061">
    <property type="component" value="Unassembled WGS sequence"/>
</dbReference>
<dbReference type="GO" id="GO:0005829">
    <property type="term" value="C:cytosol"/>
    <property type="evidence" value="ECO:0007669"/>
    <property type="project" value="TreeGrafter"/>
</dbReference>
<evidence type="ECO:0000259" key="3">
    <source>
        <dbReference type="Pfam" id="PF08543"/>
    </source>
</evidence>
<protein>
    <recommendedName>
        <fullName evidence="2">hydroxymethylpyrimidine kinase</fullName>
        <ecNumber evidence="2">2.7.1.49</ecNumber>
    </recommendedName>
</protein>
<dbReference type="GO" id="GO:0009229">
    <property type="term" value="P:thiamine diphosphate biosynthetic process"/>
    <property type="evidence" value="ECO:0007669"/>
    <property type="project" value="UniProtKB-UniPathway"/>
</dbReference>
<evidence type="ECO:0000313" key="4">
    <source>
        <dbReference type="EMBL" id="SLN34258.1"/>
    </source>
</evidence>